<dbReference type="InterPro" id="IPR013785">
    <property type="entry name" value="Aldolase_TIM"/>
</dbReference>
<evidence type="ECO:0000256" key="1">
    <source>
        <dbReference type="ARBA" id="ARBA00023239"/>
    </source>
</evidence>
<dbReference type="PANTHER" id="PTHR12128:SF67">
    <property type="entry name" value="BLR3884 PROTEIN"/>
    <property type="match status" value="1"/>
</dbReference>
<dbReference type="Proteomes" id="UP001265259">
    <property type="component" value="Unassembled WGS sequence"/>
</dbReference>
<dbReference type="InterPro" id="IPR002220">
    <property type="entry name" value="DapA-like"/>
</dbReference>
<dbReference type="EC" id="4.3.3.7" evidence="3"/>
<sequence>MIDQTDLRGVIAACITPVTEDYRIDVARLGAHAASMLDGGCSFVSLFGTTGEGASFSSEEKLAALSELRDAGHDMGRHVAGVIASSIDEAAKMVAGVAALGCRAALVLPPFYYAPASVEAVADFYRAVIERAGSPELDIVLYNIPAFSGVRLTPDHVAAIQGVLGGRGAGLKDSTGELDNTLAIVRGFPDLSVFTGDDRILPDVIAEGGAGLIGGTPNLFPETALKLASPSPEAADRALAARRIEAIDGNGGLTVIKSVLAHMKGDDAYVRVVPPLAATQADTLASLLGALTASPEEVPVE</sequence>
<dbReference type="EC" id="4.1.3.3" evidence="3"/>
<dbReference type="GO" id="GO:0047448">
    <property type="term" value="F:5-dehydro-4-deoxyglucarate dehydratase activity"/>
    <property type="evidence" value="ECO:0007669"/>
    <property type="project" value="UniProtKB-EC"/>
</dbReference>
<comment type="caution">
    <text evidence="3">The sequence shown here is derived from an EMBL/GenBank/DDBJ whole genome shotgun (WGS) entry which is preliminary data.</text>
</comment>
<dbReference type="EC" id="4.2.1.41" evidence="3"/>
<organism evidence="3 4">
    <name type="scientific">Tropicimonas omnivorans</name>
    <dbReference type="NCBI Taxonomy" id="3075590"/>
    <lineage>
        <taxon>Bacteria</taxon>
        <taxon>Pseudomonadati</taxon>
        <taxon>Pseudomonadota</taxon>
        <taxon>Alphaproteobacteria</taxon>
        <taxon>Rhodobacterales</taxon>
        <taxon>Roseobacteraceae</taxon>
        <taxon>Tropicimonas</taxon>
    </lineage>
</organism>
<dbReference type="RefSeq" id="WP_311693513.1">
    <property type="nucleotide sequence ID" value="NZ_JAVRHL010000004.1"/>
</dbReference>
<gene>
    <name evidence="3" type="ORF">RM543_16185</name>
</gene>
<dbReference type="PRINTS" id="PR00146">
    <property type="entry name" value="DHPICSNTHASE"/>
</dbReference>
<comment type="similarity">
    <text evidence="2">Belongs to the DapA family.</text>
</comment>
<accession>A0ABU3DL07</accession>
<dbReference type="Pfam" id="PF00701">
    <property type="entry name" value="DHDPS"/>
    <property type="match status" value="1"/>
</dbReference>
<dbReference type="SMART" id="SM01130">
    <property type="entry name" value="DHDPS"/>
    <property type="match status" value="1"/>
</dbReference>
<keyword evidence="4" id="KW-1185">Reference proteome</keyword>
<dbReference type="SUPFAM" id="SSF51569">
    <property type="entry name" value="Aldolase"/>
    <property type="match status" value="1"/>
</dbReference>
<dbReference type="GO" id="GO:0008747">
    <property type="term" value="F:N-acetylneuraminate lyase activity"/>
    <property type="evidence" value="ECO:0007669"/>
    <property type="project" value="UniProtKB-EC"/>
</dbReference>
<dbReference type="PANTHER" id="PTHR12128">
    <property type="entry name" value="DIHYDRODIPICOLINATE SYNTHASE"/>
    <property type="match status" value="1"/>
</dbReference>
<evidence type="ECO:0000313" key="3">
    <source>
        <dbReference type="EMBL" id="MDT0684224.1"/>
    </source>
</evidence>
<protein>
    <submittedName>
        <fullName evidence="3">Dihydrodipicolinate synthase family protein</fullName>
        <ecNumber evidence="3">4.1.3.3</ecNumber>
        <ecNumber evidence="3">4.2.1.41</ecNumber>
        <ecNumber evidence="3">4.3.3.7</ecNumber>
    </submittedName>
</protein>
<proteinExistence type="inferred from homology"/>
<keyword evidence="1 2" id="KW-0456">Lyase</keyword>
<dbReference type="PIRSF" id="PIRSF001365">
    <property type="entry name" value="DHDPS"/>
    <property type="match status" value="1"/>
</dbReference>
<reference evidence="3 4" key="1">
    <citation type="submission" date="2023-09" db="EMBL/GenBank/DDBJ databases">
        <authorList>
            <person name="Rey-Velasco X."/>
        </authorList>
    </citation>
    <scope>NUCLEOTIDE SEQUENCE [LARGE SCALE GENOMIC DNA]</scope>
    <source>
        <strain evidence="3 4">F158</strain>
    </source>
</reference>
<evidence type="ECO:0000256" key="2">
    <source>
        <dbReference type="PIRNR" id="PIRNR001365"/>
    </source>
</evidence>
<dbReference type="CDD" id="cd00408">
    <property type="entry name" value="DHDPS-like"/>
    <property type="match status" value="1"/>
</dbReference>
<evidence type="ECO:0000313" key="4">
    <source>
        <dbReference type="Proteomes" id="UP001265259"/>
    </source>
</evidence>
<dbReference type="Gene3D" id="3.20.20.70">
    <property type="entry name" value="Aldolase class I"/>
    <property type="match status" value="1"/>
</dbReference>
<dbReference type="EMBL" id="JAVRHL010000004">
    <property type="protein sequence ID" value="MDT0684224.1"/>
    <property type="molecule type" value="Genomic_DNA"/>
</dbReference>
<dbReference type="GO" id="GO:0008840">
    <property type="term" value="F:4-hydroxy-tetrahydrodipicolinate synthase activity"/>
    <property type="evidence" value="ECO:0007669"/>
    <property type="project" value="UniProtKB-EC"/>
</dbReference>
<name>A0ABU3DL07_9RHOB</name>